<evidence type="ECO:0000256" key="1">
    <source>
        <dbReference type="SAM" id="MobiDB-lite"/>
    </source>
</evidence>
<dbReference type="AlphaFoldDB" id="A0A813EV76"/>
<protein>
    <submittedName>
        <fullName evidence="2">Uncharacterized protein</fullName>
    </submittedName>
</protein>
<name>A0A813EV76_POLGL</name>
<comment type="caution">
    <text evidence="2">The sequence shown here is derived from an EMBL/GenBank/DDBJ whole genome shotgun (WGS) entry which is preliminary data.</text>
</comment>
<reference evidence="2" key="1">
    <citation type="submission" date="2021-02" db="EMBL/GenBank/DDBJ databases">
        <authorList>
            <person name="Dougan E. K."/>
            <person name="Rhodes N."/>
            <person name="Thang M."/>
            <person name="Chan C."/>
        </authorList>
    </citation>
    <scope>NUCLEOTIDE SEQUENCE</scope>
</reference>
<gene>
    <name evidence="2" type="ORF">PGLA1383_LOCUS20840</name>
</gene>
<keyword evidence="3" id="KW-1185">Reference proteome</keyword>
<feature type="region of interest" description="Disordered" evidence="1">
    <location>
        <begin position="1"/>
        <end position="27"/>
    </location>
</feature>
<dbReference type="EMBL" id="CAJNNV010014449">
    <property type="protein sequence ID" value="CAE8602611.1"/>
    <property type="molecule type" value="Genomic_DNA"/>
</dbReference>
<feature type="region of interest" description="Disordered" evidence="1">
    <location>
        <begin position="442"/>
        <end position="463"/>
    </location>
</feature>
<accession>A0A813EV76</accession>
<sequence length="758" mass="81023">PGLPDGKSPVLSPASAGGKPLLAAGKDPLSVDARLASTTTDAVDGEMVPAAVNAVVIDVLPPVRSDRSYKGAPAGQAYTPDHDAASEKIGKVARGIAARHQVKAVVGESRPKEEFPLDPKSLGFVDYAENNDFMPKVADFHRFKVRDVTMARVFEQLGSHESMTYWNSFADVATRLLKKIAREGAGLLPPGPRLQMHRVHLFEDKEVNPIAEAAEGFRAHRQDQYLLGQFDVVAVPAIADFDAAFQCVITADDNPDHTQHQRHSSRDCDSSEGFDGWFWVLHQAAPNIGESSLADDFVHYSKMVEELDPSVEVLARKLSIDSLTSMGSKEKAARCCWKDRPSRPRRRLDEDLYIGDMSRLWRQALLAMAHLGVDDAIFFPFGMGAFLRHLNLNDDIYEDPKRVRALKRRIADELLAAIADLCVVRPDAGGVRRADVVKDATKAVPTASSSSSSPSTNTGRNPMSAGPARVHLCLVCVNPESVENHNCFVEAAAELAKTCPGLAQVVLIRRNVDSLELARHLSRSNGNKLALKVGLLNGANRKLCGNHWFQGGARFAIDENLHRRSASMARAALLLNFDTEPRPRRPSQLADTVRFLGGSVLDIADLYKRVDPLGNAPKLVFQSVSKEGVQSALAPSPNTQTDATPGDIATTLAKPLAVAPKAKSGSGGKRGGMFACCGGGANSPKTPKVPKAQDGVPCTAGDGKPAATAAGKPKQELAAATAASLKELAAAKTESAKATPKAISATGKAAPKSGLRGY</sequence>
<feature type="non-terminal residue" evidence="2">
    <location>
        <position position="758"/>
    </location>
</feature>
<organism evidence="2 3">
    <name type="scientific">Polarella glacialis</name>
    <name type="common">Dinoflagellate</name>
    <dbReference type="NCBI Taxonomy" id="89957"/>
    <lineage>
        <taxon>Eukaryota</taxon>
        <taxon>Sar</taxon>
        <taxon>Alveolata</taxon>
        <taxon>Dinophyceae</taxon>
        <taxon>Suessiales</taxon>
        <taxon>Suessiaceae</taxon>
        <taxon>Polarella</taxon>
    </lineage>
</organism>
<evidence type="ECO:0000313" key="3">
    <source>
        <dbReference type="Proteomes" id="UP000654075"/>
    </source>
</evidence>
<feature type="region of interest" description="Disordered" evidence="1">
    <location>
        <begin position="733"/>
        <end position="758"/>
    </location>
</feature>
<dbReference type="Proteomes" id="UP000654075">
    <property type="component" value="Unassembled WGS sequence"/>
</dbReference>
<proteinExistence type="predicted"/>
<evidence type="ECO:0000313" key="2">
    <source>
        <dbReference type="EMBL" id="CAE8602611.1"/>
    </source>
</evidence>
<dbReference type="OrthoDB" id="441554at2759"/>